<reference evidence="3" key="1">
    <citation type="submission" date="2016-09" db="EMBL/GenBank/DDBJ databases">
        <authorList>
            <person name="Jeantristanb JTB J.-T."/>
            <person name="Ricardo R."/>
        </authorList>
    </citation>
    <scope>NUCLEOTIDE SEQUENCE [LARGE SCALE GENOMIC DNA]</scope>
</reference>
<organism evidence="2 3">
    <name type="scientific">Microbotryum intermedium</name>
    <dbReference type="NCBI Taxonomy" id="269621"/>
    <lineage>
        <taxon>Eukaryota</taxon>
        <taxon>Fungi</taxon>
        <taxon>Dikarya</taxon>
        <taxon>Basidiomycota</taxon>
        <taxon>Pucciniomycotina</taxon>
        <taxon>Microbotryomycetes</taxon>
        <taxon>Microbotryales</taxon>
        <taxon>Microbotryaceae</taxon>
        <taxon>Microbotryum</taxon>
    </lineage>
</organism>
<feature type="region of interest" description="Disordered" evidence="1">
    <location>
        <begin position="335"/>
        <end position="629"/>
    </location>
</feature>
<feature type="compositionally biased region" description="Polar residues" evidence="1">
    <location>
        <begin position="476"/>
        <end position="505"/>
    </location>
</feature>
<gene>
    <name evidence="2" type="ORF">BQ2448_470</name>
</gene>
<feature type="region of interest" description="Disordered" evidence="1">
    <location>
        <begin position="1"/>
        <end position="137"/>
    </location>
</feature>
<feature type="compositionally biased region" description="Polar residues" evidence="1">
    <location>
        <begin position="99"/>
        <end position="110"/>
    </location>
</feature>
<sequence>MGSPAGTTGSVSSCASSSATSSPYSSPAQSFSSTTPINGSTTVKWKARDAVARKMQESDEEEELDDDFDDFGCGSARQRSSKRETLIDILNSGPPEWMQNPSRESVTDASSPRAKKRNGLFARAKQSTGMSSSQISTSESIAATLSKSIRLSRSSGSLFRTGRVGSLGNATGSSRTTRAQKQAQAADDFARSLDPDTRKISLQMAESPGSESLMSFLRSTKADEASCSPGSSSHIGEPCRLPRTKPASIRSSDKFQDGHDSALSPTRVFFHDLKVALEGNPMMTTHRGQRSITGGHSSSGDWEAGMHEDASLASQWVSGEELTRVDSFGVAGQEVLASPPRSDPSTPRHLSYTSQELDKSPGARRSSIIARDSSSSMGGSSRSNSASEGSLTSSGPISQRSASTAKRITRKSVPTIEDTVPELAHKSLERKLEAKFRPEDDTGPIATGESPVKGRSESGPIAGSPSSPKSRHHPGSASQIIYSQPYNGSQSDTKLRGATQSTILESPTVVPYVFSASTPPPPGTPPDTRSTTKVKAIQDDIAKTNNKGKSRPESLVIPPSSSTGSACASDEEWPTSARSFLDSGSRRRAPRRTKPPPKTPLPSAPGESVKIDNIAPDQPPTNTVEDRGSDSIFVGPEALVIARSISSSPDSWTRTQEGRNSPPRPIDDSTAVSEVDVIALRVTVHPKILSALKDLRTSMSDTAKLDIPEAGTGLGVILPTLSGMRAQFKDAVNLLDSVLQLYGDEEVNEGDVVERLLGDST</sequence>
<dbReference type="OrthoDB" id="2537409at2759"/>
<feature type="compositionally biased region" description="Basic and acidic residues" evidence="1">
    <location>
        <begin position="423"/>
        <end position="440"/>
    </location>
</feature>
<feature type="compositionally biased region" description="Polar residues" evidence="1">
    <location>
        <begin position="644"/>
        <end position="659"/>
    </location>
</feature>
<feature type="compositionally biased region" description="Acidic residues" evidence="1">
    <location>
        <begin position="58"/>
        <end position="70"/>
    </location>
</feature>
<accession>A0A238F6F2</accession>
<feature type="compositionally biased region" description="Low complexity" evidence="1">
    <location>
        <begin position="7"/>
        <end position="36"/>
    </location>
</feature>
<evidence type="ECO:0000256" key="1">
    <source>
        <dbReference type="SAM" id="MobiDB-lite"/>
    </source>
</evidence>
<dbReference type="Proteomes" id="UP000198372">
    <property type="component" value="Unassembled WGS sequence"/>
</dbReference>
<feature type="compositionally biased region" description="Polar residues" evidence="1">
    <location>
        <begin position="168"/>
        <end position="177"/>
    </location>
</feature>
<feature type="compositionally biased region" description="Low complexity" evidence="1">
    <location>
        <begin position="126"/>
        <end position="137"/>
    </location>
</feature>
<protein>
    <submittedName>
        <fullName evidence="2">BQ2448_470 protein</fullName>
    </submittedName>
</protein>
<feature type="region of interest" description="Disordered" evidence="1">
    <location>
        <begin position="223"/>
        <end position="260"/>
    </location>
</feature>
<feature type="compositionally biased region" description="Basic and acidic residues" evidence="1">
    <location>
        <begin position="46"/>
        <end position="57"/>
    </location>
</feature>
<proteinExistence type="predicted"/>
<evidence type="ECO:0000313" key="3">
    <source>
        <dbReference type="Proteomes" id="UP000198372"/>
    </source>
</evidence>
<evidence type="ECO:0000313" key="2">
    <source>
        <dbReference type="EMBL" id="SCV68349.1"/>
    </source>
</evidence>
<name>A0A238F6F2_9BASI</name>
<feature type="compositionally biased region" description="Basic and acidic residues" evidence="1">
    <location>
        <begin position="251"/>
        <end position="260"/>
    </location>
</feature>
<dbReference type="EMBL" id="FMSP01000003">
    <property type="protein sequence ID" value="SCV68349.1"/>
    <property type="molecule type" value="Genomic_DNA"/>
</dbReference>
<feature type="region of interest" description="Disordered" evidence="1">
    <location>
        <begin position="166"/>
        <end position="193"/>
    </location>
</feature>
<feature type="region of interest" description="Disordered" evidence="1">
    <location>
        <begin position="284"/>
        <end position="304"/>
    </location>
</feature>
<keyword evidence="3" id="KW-1185">Reference proteome</keyword>
<feature type="compositionally biased region" description="Polar residues" evidence="1">
    <location>
        <begin position="391"/>
        <end position="406"/>
    </location>
</feature>
<feature type="compositionally biased region" description="Low complexity" evidence="1">
    <location>
        <begin position="363"/>
        <end position="390"/>
    </location>
</feature>
<feature type="compositionally biased region" description="Polar residues" evidence="1">
    <location>
        <begin position="290"/>
        <end position="300"/>
    </location>
</feature>
<dbReference type="AlphaFoldDB" id="A0A238F6F2"/>
<feature type="compositionally biased region" description="Basic residues" evidence="1">
    <location>
        <begin position="586"/>
        <end position="595"/>
    </location>
</feature>
<feature type="region of interest" description="Disordered" evidence="1">
    <location>
        <begin position="644"/>
        <end position="669"/>
    </location>
</feature>